<name>A0A846QI41_9BACT</name>
<gene>
    <name evidence="1" type="ORF">GGQ74_002189</name>
</gene>
<sequence>MAGVDVEALDFVPVPVAGMQLCFEMCATGLVRRCGGAHRTGALPWLLPHARSDADATVVFRLCVGGRTEVLELGRVFEAFGLARVPPPGWLDRARATVRELNVRHREEELGMERRHRVEREIEAEEGGELPEYMMQGCPWERGMVGGDAAGADPVIGF</sequence>
<evidence type="ECO:0000313" key="1">
    <source>
        <dbReference type="EMBL" id="NJB68516.1"/>
    </source>
</evidence>
<comment type="caution">
    <text evidence="1">The sequence shown here is derived from an EMBL/GenBank/DDBJ whole genome shotgun (WGS) entry which is preliminary data.</text>
</comment>
<reference evidence="1 2" key="1">
    <citation type="submission" date="2020-03" db="EMBL/GenBank/DDBJ databases">
        <title>Genomic Encyclopedia of Type Strains, Phase IV (KMG-IV): sequencing the most valuable type-strain genomes for metagenomic binning, comparative biology and taxonomic classification.</title>
        <authorList>
            <person name="Goeker M."/>
        </authorList>
    </citation>
    <scope>NUCLEOTIDE SEQUENCE [LARGE SCALE GENOMIC DNA]</scope>
    <source>
        <strain evidence="1 2">DSM 24233</strain>
    </source>
</reference>
<dbReference type="EMBL" id="JAATJA010000002">
    <property type="protein sequence ID" value="NJB68516.1"/>
    <property type="molecule type" value="Genomic_DNA"/>
</dbReference>
<accession>A0A846QI41</accession>
<proteinExistence type="predicted"/>
<evidence type="ECO:0000313" key="2">
    <source>
        <dbReference type="Proteomes" id="UP000580856"/>
    </source>
</evidence>
<protein>
    <submittedName>
        <fullName evidence="1">Uncharacterized protein</fullName>
    </submittedName>
</protein>
<dbReference type="Proteomes" id="UP000580856">
    <property type="component" value="Unassembled WGS sequence"/>
</dbReference>
<dbReference type="AlphaFoldDB" id="A0A846QI41"/>
<keyword evidence="2" id="KW-1185">Reference proteome</keyword>
<organism evidence="1 2">
    <name type="scientific">Desulfobaculum xiamenense</name>
    <dbReference type="NCBI Taxonomy" id="995050"/>
    <lineage>
        <taxon>Bacteria</taxon>
        <taxon>Pseudomonadati</taxon>
        <taxon>Thermodesulfobacteriota</taxon>
        <taxon>Desulfovibrionia</taxon>
        <taxon>Desulfovibrionales</taxon>
        <taxon>Desulfovibrionaceae</taxon>
        <taxon>Desulfobaculum</taxon>
    </lineage>
</organism>
<dbReference type="RefSeq" id="WP_167941576.1">
    <property type="nucleotide sequence ID" value="NZ_JAATJA010000002.1"/>
</dbReference>